<comment type="similarity">
    <text evidence="2 4">Belongs to the pterin-4-alpha-carbinolamine dehydratase family.</text>
</comment>
<evidence type="ECO:0000256" key="3">
    <source>
        <dbReference type="ARBA" id="ARBA00023239"/>
    </source>
</evidence>
<dbReference type="Gene3D" id="3.30.1360.20">
    <property type="entry name" value="Transcriptional coactivator/pterin dehydratase"/>
    <property type="match status" value="1"/>
</dbReference>
<dbReference type="GO" id="GO:0006729">
    <property type="term" value="P:tetrahydrobiopterin biosynthetic process"/>
    <property type="evidence" value="ECO:0007669"/>
    <property type="project" value="InterPro"/>
</dbReference>
<accession>A0A4P7PV19</accession>
<dbReference type="OrthoDB" id="9794987at2"/>
<organism evidence="5 6">
    <name type="scientific">Flavobacterium sangjuense</name>
    <dbReference type="NCBI Taxonomy" id="2518177"/>
    <lineage>
        <taxon>Bacteria</taxon>
        <taxon>Pseudomonadati</taxon>
        <taxon>Bacteroidota</taxon>
        <taxon>Flavobacteriia</taxon>
        <taxon>Flavobacteriales</taxon>
        <taxon>Flavobacteriaceae</taxon>
        <taxon>Flavobacterium</taxon>
    </lineage>
</organism>
<dbReference type="NCBIfam" id="NF002017">
    <property type="entry name" value="PRK00823.1-2"/>
    <property type="match status" value="1"/>
</dbReference>
<comment type="catalytic activity">
    <reaction evidence="1 4">
        <text>(4aS,6R)-4a-hydroxy-L-erythro-5,6,7,8-tetrahydrobiopterin = (6R)-L-erythro-6,7-dihydrobiopterin + H2O</text>
        <dbReference type="Rhea" id="RHEA:11920"/>
        <dbReference type="ChEBI" id="CHEBI:15377"/>
        <dbReference type="ChEBI" id="CHEBI:15642"/>
        <dbReference type="ChEBI" id="CHEBI:43120"/>
        <dbReference type="EC" id="4.2.1.96"/>
    </reaction>
</comment>
<evidence type="ECO:0000256" key="4">
    <source>
        <dbReference type="HAMAP-Rule" id="MF_00434"/>
    </source>
</evidence>
<dbReference type="CDD" id="cd00914">
    <property type="entry name" value="PCD_DCoH_subfamily_b"/>
    <property type="match status" value="1"/>
</dbReference>
<dbReference type="KEGG" id="fsn:GS03_02320"/>
<dbReference type="SUPFAM" id="SSF55248">
    <property type="entry name" value="PCD-like"/>
    <property type="match status" value="1"/>
</dbReference>
<dbReference type="Pfam" id="PF01329">
    <property type="entry name" value="Pterin_4a"/>
    <property type="match status" value="1"/>
</dbReference>
<evidence type="ECO:0000313" key="6">
    <source>
        <dbReference type="Proteomes" id="UP000296862"/>
    </source>
</evidence>
<gene>
    <name evidence="5" type="primary">phhB</name>
    <name evidence="5" type="ORF">GS03_02320</name>
</gene>
<evidence type="ECO:0000313" key="5">
    <source>
        <dbReference type="EMBL" id="QBZ98809.1"/>
    </source>
</evidence>
<dbReference type="InterPro" id="IPR001533">
    <property type="entry name" value="Pterin_deHydtase"/>
</dbReference>
<sequence length="106" mass="12112">MSLLTTQLLEEALAHVPGWVYADKSIEKQFVFTDFTEAMAVMNKIAVIAEEMNHHPEWSNVYNKLEIRLSTHDSNGVTTKDIRLAHAIEIIVKEIRNPEPILLNNN</sequence>
<dbReference type="PANTHER" id="PTHR12599:SF0">
    <property type="entry name" value="PTERIN-4-ALPHA-CARBINOLAMINE DEHYDRATASE"/>
    <property type="match status" value="1"/>
</dbReference>
<dbReference type="RefSeq" id="WP_136152698.1">
    <property type="nucleotide sequence ID" value="NZ_CP038810.1"/>
</dbReference>
<dbReference type="InterPro" id="IPR036428">
    <property type="entry name" value="PCD_sf"/>
</dbReference>
<evidence type="ECO:0000256" key="2">
    <source>
        <dbReference type="ARBA" id="ARBA00006472"/>
    </source>
</evidence>
<dbReference type="EC" id="4.2.1.96" evidence="4"/>
<reference evidence="5 6" key="1">
    <citation type="submission" date="2019-04" db="EMBL/GenBank/DDBJ databases">
        <title>Flavobacterium sp. GS03.</title>
        <authorList>
            <person name="Kim H."/>
        </authorList>
    </citation>
    <scope>NUCLEOTIDE SEQUENCE [LARGE SCALE GENOMIC DNA]</scope>
    <source>
        <strain evidence="5 6">GS03</strain>
    </source>
</reference>
<protein>
    <recommendedName>
        <fullName evidence="4">Putative pterin-4-alpha-carbinolamine dehydratase</fullName>
        <shortName evidence="4">PHS</shortName>
        <ecNumber evidence="4">4.2.1.96</ecNumber>
    </recommendedName>
    <alternativeName>
        <fullName evidence="4">4-alpha-hydroxy-tetrahydropterin dehydratase</fullName>
    </alternativeName>
    <alternativeName>
        <fullName evidence="4">Pterin carbinolamine dehydratase</fullName>
        <shortName evidence="4">PCD</shortName>
    </alternativeName>
</protein>
<dbReference type="Proteomes" id="UP000296862">
    <property type="component" value="Chromosome"/>
</dbReference>
<dbReference type="AlphaFoldDB" id="A0A4P7PV19"/>
<dbReference type="NCBIfam" id="NF002018">
    <property type="entry name" value="PRK00823.1-3"/>
    <property type="match status" value="1"/>
</dbReference>
<dbReference type="EMBL" id="CP038810">
    <property type="protein sequence ID" value="QBZ98809.1"/>
    <property type="molecule type" value="Genomic_DNA"/>
</dbReference>
<keyword evidence="3 4" id="KW-0456">Lyase</keyword>
<keyword evidence="6" id="KW-1185">Reference proteome</keyword>
<dbReference type="PANTHER" id="PTHR12599">
    <property type="entry name" value="PTERIN-4-ALPHA-CARBINOLAMINE DEHYDRATASE"/>
    <property type="match status" value="1"/>
</dbReference>
<evidence type="ECO:0000256" key="1">
    <source>
        <dbReference type="ARBA" id="ARBA00001554"/>
    </source>
</evidence>
<dbReference type="GO" id="GO:0008124">
    <property type="term" value="F:4-alpha-hydroxytetrahydrobiopterin dehydratase activity"/>
    <property type="evidence" value="ECO:0007669"/>
    <property type="project" value="UniProtKB-UniRule"/>
</dbReference>
<name>A0A4P7PV19_9FLAO</name>
<proteinExistence type="inferred from homology"/>
<dbReference type="HAMAP" id="MF_00434">
    <property type="entry name" value="Pterin_4_alpha"/>
    <property type="match status" value="1"/>
</dbReference>